<keyword evidence="1" id="KW-0677">Repeat</keyword>
<dbReference type="Pfam" id="PF24883">
    <property type="entry name" value="NPHP3_N"/>
    <property type="match status" value="1"/>
</dbReference>
<dbReference type="InterPro" id="IPR007111">
    <property type="entry name" value="NACHT_NTPase"/>
</dbReference>
<dbReference type="InterPro" id="IPR053137">
    <property type="entry name" value="NLR-like"/>
</dbReference>
<dbReference type="GO" id="GO:0009116">
    <property type="term" value="P:nucleoside metabolic process"/>
    <property type="evidence" value="ECO:0007669"/>
    <property type="project" value="InterPro"/>
</dbReference>
<dbReference type="Gene3D" id="2.130.10.10">
    <property type="entry name" value="YVTN repeat-like/Quinoprotein amine dehydrogenase"/>
    <property type="match status" value="1"/>
</dbReference>
<evidence type="ECO:0000313" key="3">
    <source>
        <dbReference type="EMBL" id="TGJ73174.1"/>
    </source>
</evidence>
<dbReference type="InterPro" id="IPR000845">
    <property type="entry name" value="Nucleoside_phosphorylase_d"/>
</dbReference>
<protein>
    <recommendedName>
        <fullName evidence="2">NACHT domain-containing protein</fullName>
    </recommendedName>
</protein>
<dbReference type="SUPFAM" id="SSF53167">
    <property type="entry name" value="Purine and uridine phosphorylases"/>
    <property type="match status" value="1"/>
</dbReference>
<dbReference type="Proteomes" id="UP000297595">
    <property type="component" value="Unassembled WGS sequence"/>
</dbReference>
<proteinExistence type="predicted"/>
<dbReference type="SUPFAM" id="SSF52540">
    <property type="entry name" value="P-loop containing nucleoside triphosphate hydrolases"/>
    <property type="match status" value="1"/>
</dbReference>
<dbReference type="PANTHER" id="PTHR46082">
    <property type="entry name" value="ATP/GTP-BINDING PROTEIN-RELATED"/>
    <property type="match status" value="1"/>
</dbReference>
<name>A0A8H2E845_ORBOL</name>
<dbReference type="GO" id="GO:0003824">
    <property type="term" value="F:catalytic activity"/>
    <property type="evidence" value="ECO:0007669"/>
    <property type="project" value="InterPro"/>
</dbReference>
<dbReference type="Gene3D" id="3.40.50.300">
    <property type="entry name" value="P-loop containing nucleotide triphosphate hydrolases"/>
    <property type="match status" value="1"/>
</dbReference>
<gene>
    <name evidence="3" type="ORF">EYR41_000287</name>
</gene>
<dbReference type="Gene3D" id="3.40.50.1580">
    <property type="entry name" value="Nucleoside phosphorylase domain"/>
    <property type="match status" value="1"/>
</dbReference>
<accession>A0A8H2E845</accession>
<reference evidence="3 4" key="1">
    <citation type="submission" date="2019-03" db="EMBL/GenBank/DDBJ databases">
        <title>Nematode-trapping fungi genome.</title>
        <authorList>
            <person name="Vidal-Diez De Ulzurrun G."/>
        </authorList>
    </citation>
    <scope>NUCLEOTIDE SEQUENCE [LARGE SCALE GENOMIC DNA]</scope>
    <source>
        <strain evidence="3 4">TWF154</strain>
    </source>
</reference>
<dbReference type="Pfam" id="PF01048">
    <property type="entry name" value="PNP_UDP_1"/>
    <property type="match status" value="1"/>
</dbReference>
<evidence type="ECO:0000313" key="4">
    <source>
        <dbReference type="Proteomes" id="UP000297595"/>
    </source>
</evidence>
<dbReference type="EMBL" id="SOZJ01000001">
    <property type="protein sequence ID" value="TGJ73174.1"/>
    <property type="molecule type" value="Genomic_DNA"/>
</dbReference>
<feature type="domain" description="NACHT" evidence="2">
    <location>
        <begin position="371"/>
        <end position="514"/>
    </location>
</feature>
<evidence type="ECO:0000259" key="2">
    <source>
        <dbReference type="PROSITE" id="PS50837"/>
    </source>
</evidence>
<dbReference type="SUPFAM" id="SSF50978">
    <property type="entry name" value="WD40 repeat-like"/>
    <property type="match status" value="1"/>
</dbReference>
<organism evidence="3 4">
    <name type="scientific">Orbilia oligospora</name>
    <name type="common">Nematode-trapping fungus</name>
    <name type="synonym">Arthrobotrys oligospora</name>
    <dbReference type="NCBI Taxonomy" id="2813651"/>
    <lineage>
        <taxon>Eukaryota</taxon>
        <taxon>Fungi</taxon>
        <taxon>Dikarya</taxon>
        <taxon>Ascomycota</taxon>
        <taxon>Pezizomycotina</taxon>
        <taxon>Orbiliomycetes</taxon>
        <taxon>Orbiliales</taxon>
        <taxon>Orbiliaceae</taxon>
        <taxon>Orbilia</taxon>
    </lineage>
</organism>
<evidence type="ECO:0000256" key="1">
    <source>
        <dbReference type="ARBA" id="ARBA00022737"/>
    </source>
</evidence>
<dbReference type="InterPro" id="IPR035994">
    <property type="entry name" value="Nucleoside_phosphorylase_sf"/>
</dbReference>
<dbReference type="PROSITE" id="PS50837">
    <property type="entry name" value="NACHT"/>
    <property type="match status" value="1"/>
</dbReference>
<dbReference type="InterPro" id="IPR056884">
    <property type="entry name" value="NPHP3-like_N"/>
</dbReference>
<sequence>MDLDLDTEDYTIGWICALPLELEAATAVLDKIHPELPIPDKNDTNSYIFGQIGSYNIVLACLPSGSMGTTSAAVVVANMHRSFPFVENCLMVGIGGGAPLLPQNDIRLGDVVVGIPKGNYGGILPYLFGKTMQEGKFVQTGRYLNGPPTLFLNAISKLRSERDSGIHTILADALSKESVSGKFARPGVDHLYEMDYDHLDETKSCSDCDSSKLVTRPVRDEGQHQSYIHYGLIASGDQVMRHGKTRDKLSREQDVLCFEMEAEGIVNTLPLLVIRGICDYADSHKNKIWQPYAALVAAAFSKALMLCLPVRDSNGGSRTSKIRISLPVAKGATFGSFGTEGEPMCLEHTRENLLRIITDWANASDTQTTKQIFWLSGGAGTGKSTIARTVAKFLKDQDLLGGSFFFRRGTEDCSKAERFITTLAADLRFHVRGVSAGISKALRKDPRITEKDLGEQFEQFIQKPLMEAKPIRRTTLVIDALDECENENHVLAIVRFLALLTDIDNSITVFITSRGETFINDIFKALPQVVQKRVLHDVEELEIESDIKVFFQHELATIRTKRGLPGDWPTSTGIESLVKIASPLFIVAANICRYLDDWRFRPDVQLSHLLGCESGPIVMEANPDKSLQWTYRHILAQSLVGTTRFQRATIIREFKEIIGIVVLLEQPLSLPCLSRFIYKDEKDVQTRLEGFQSVLHIPTHSDGPIRTLHLSLREFLLDVDTKTNNPFWLDEREIHRNIAQNCIKIMRNRLRKNICRLRSPGVLRSEVSSSVTGQTLTADIAYACRYWVTHLVKAREELQDKGQIHQFLQNYSLEWLEATSFLDLYPNNIYAITALRSILSVHEATELGAYLHDFGRFIQYNTDIITKAPLQVYHSALLWSPTESLVRKQFFGTHLRWVKIAPIVGEDWEPWVHIFQDGKYASIIKFSPDSESIATYTYSPKCITIRDCISGALKQKINLDGYEGENIEAMEFLPDGRSLAIVADKKVDILDLASGKRLVYATRGSKGNPKYFLVSHRLDSKLGLQEQRSFEPKTYPMVLEFVSNEQIAIPGLEHGSIEIWDLDTGTEIRRFFAHRSEEILSIVASPNHGLLAASGRQTGVRLRNFSPQELVLNAKAGIASSADRSGDLGSNSGLDQNFNQNSDMIRVSFKLESVQWIYPSPDGKTIAICLLPRLQRWRMAFLNISSEGNITLKRPPQHNLYGTVTRRFEPNIMPFNGCFSPDSKTFITIERSSEAPEGEFNAKEWENPEKYSNVIRFQDYDATPKNNDTLPTSLVSWVILIFDTRNLKKSPIRQEFQIQGMETVRGVSFSSEGDLLAVQFYSHTPGKFNTHVWETNSWSKVLVIKEPVPQLSPKTAYPPNTEGEATYRVKTRLGLASFNFLSREDRYNNPGCELDLENGWVIRKQTKDKILCIPADLNSTMTNTFWPSLGHIAIWKSSFAYMLHNHLHLLELDLQLYDAEISI</sequence>
<dbReference type="InterPro" id="IPR015943">
    <property type="entry name" value="WD40/YVTN_repeat-like_dom_sf"/>
</dbReference>
<dbReference type="PANTHER" id="PTHR46082:SF11">
    <property type="entry name" value="AAA+ ATPASE DOMAIN-CONTAINING PROTEIN-RELATED"/>
    <property type="match status" value="1"/>
</dbReference>
<dbReference type="InterPro" id="IPR027417">
    <property type="entry name" value="P-loop_NTPase"/>
</dbReference>
<dbReference type="InterPro" id="IPR036322">
    <property type="entry name" value="WD40_repeat_dom_sf"/>
</dbReference>
<comment type="caution">
    <text evidence="3">The sequence shown here is derived from an EMBL/GenBank/DDBJ whole genome shotgun (WGS) entry which is preliminary data.</text>
</comment>